<dbReference type="GO" id="GO:0046872">
    <property type="term" value="F:metal ion binding"/>
    <property type="evidence" value="ECO:0007669"/>
    <property type="project" value="UniProtKB-KW"/>
</dbReference>
<evidence type="ECO:0000256" key="1">
    <source>
        <dbReference type="ARBA" id="ARBA00001947"/>
    </source>
</evidence>
<organism evidence="6 7">
    <name type="scientific">Acipenser ruthenus</name>
    <name type="common">Sterlet sturgeon</name>
    <dbReference type="NCBI Taxonomy" id="7906"/>
    <lineage>
        <taxon>Eukaryota</taxon>
        <taxon>Metazoa</taxon>
        <taxon>Chordata</taxon>
        <taxon>Craniata</taxon>
        <taxon>Vertebrata</taxon>
        <taxon>Euteleostomi</taxon>
        <taxon>Actinopterygii</taxon>
        <taxon>Chondrostei</taxon>
        <taxon>Acipenseriformes</taxon>
        <taxon>Acipenseridae</taxon>
        <taxon>Acipenser</taxon>
    </lineage>
</organism>
<dbReference type="PANTHER" id="PTHR43161:SF9">
    <property type="entry name" value="SORBITOL DEHYDROGENASE"/>
    <property type="match status" value="1"/>
</dbReference>
<dbReference type="InterPro" id="IPR011032">
    <property type="entry name" value="GroES-like_sf"/>
</dbReference>
<comment type="similarity">
    <text evidence="2">Belongs to the zinc-containing alcohol dehydrogenase family.</text>
</comment>
<evidence type="ECO:0000256" key="4">
    <source>
        <dbReference type="ARBA" id="ARBA00022833"/>
    </source>
</evidence>
<name>A0A444UTF9_ACIRT</name>
<sequence length="154" mass="16997">MQPSSAVYVPIVTKPVKFRPSQNHIRFSDKTKRQKNIGFYVLITEFKNGGRLPDNVTYEEGALIEPLSVGIHACRRAGVTLGSTVFVCGAGLQARENLGFLAMPTRLILGSILKAFRGIELLICIYSKWELWSCGAGSQRTFTVSVCKMNSNVL</sequence>
<evidence type="ECO:0000313" key="6">
    <source>
        <dbReference type="EMBL" id="RXM91449.1"/>
    </source>
</evidence>
<keyword evidence="3" id="KW-0479">Metal-binding</keyword>
<comment type="caution">
    <text evidence="6">The sequence shown here is derived from an EMBL/GenBank/DDBJ whole genome shotgun (WGS) entry which is preliminary data.</text>
</comment>
<keyword evidence="5" id="KW-0560">Oxidoreductase</keyword>
<keyword evidence="4" id="KW-0862">Zinc</keyword>
<accession>A0A444UTF9</accession>
<dbReference type="GO" id="GO:0003939">
    <property type="term" value="F:L-iditol 2-dehydrogenase (NAD+) activity"/>
    <property type="evidence" value="ECO:0007669"/>
    <property type="project" value="TreeGrafter"/>
</dbReference>
<evidence type="ECO:0000256" key="3">
    <source>
        <dbReference type="ARBA" id="ARBA00022723"/>
    </source>
</evidence>
<gene>
    <name evidence="6" type="ORF">EOD39_21167</name>
</gene>
<dbReference type="Proteomes" id="UP000289886">
    <property type="component" value="Unassembled WGS sequence"/>
</dbReference>
<dbReference type="Gene3D" id="3.90.180.10">
    <property type="entry name" value="Medium-chain alcohol dehydrogenases, catalytic domain"/>
    <property type="match status" value="1"/>
</dbReference>
<keyword evidence="7" id="KW-1185">Reference proteome</keyword>
<dbReference type="AlphaFoldDB" id="A0A444UTF9"/>
<dbReference type="GO" id="GO:0006062">
    <property type="term" value="P:sorbitol catabolic process"/>
    <property type="evidence" value="ECO:0007669"/>
    <property type="project" value="TreeGrafter"/>
</dbReference>
<evidence type="ECO:0000256" key="2">
    <source>
        <dbReference type="ARBA" id="ARBA00008072"/>
    </source>
</evidence>
<comment type="cofactor">
    <cofactor evidence="1">
        <name>Zn(2+)</name>
        <dbReference type="ChEBI" id="CHEBI:29105"/>
    </cofactor>
</comment>
<proteinExistence type="inferred from homology"/>
<evidence type="ECO:0000313" key="7">
    <source>
        <dbReference type="Proteomes" id="UP000289886"/>
    </source>
</evidence>
<dbReference type="PANTHER" id="PTHR43161">
    <property type="entry name" value="SORBITOL DEHYDROGENASE"/>
    <property type="match status" value="1"/>
</dbReference>
<dbReference type="EMBL" id="SCEB01008731">
    <property type="protein sequence ID" value="RXM91449.1"/>
    <property type="molecule type" value="Genomic_DNA"/>
</dbReference>
<protein>
    <submittedName>
        <fullName evidence="6">Sorbitol dehydrogenase</fullName>
    </submittedName>
</protein>
<evidence type="ECO:0000256" key="5">
    <source>
        <dbReference type="ARBA" id="ARBA00023002"/>
    </source>
</evidence>
<reference evidence="6 7" key="1">
    <citation type="submission" date="2019-01" db="EMBL/GenBank/DDBJ databases">
        <title>Draft Genome and Complete Hox-Cluster Characterization of the Sterlet Sturgeon (Acipenser ruthenus).</title>
        <authorList>
            <person name="Wei Q."/>
        </authorList>
    </citation>
    <scope>NUCLEOTIDE SEQUENCE [LARGE SCALE GENOMIC DNA]</scope>
    <source>
        <strain evidence="6">WHYD16114868_AA</strain>
        <tissue evidence="6">Blood</tissue>
    </source>
</reference>
<dbReference type="Gene3D" id="3.40.50.720">
    <property type="entry name" value="NAD(P)-binding Rossmann-like Domain"/>
    <property type="match status" value="1"/>
</dbReference>
<dbReference type="SUPFAM" id="SSF50129">
    <property type="entry name" value="GroES-like"/>
    <property type="match status" value="1"/>
</dbReference>